<evidence type="ECO:0000313" key="1">
    <source>
        <dbReference type="EnsemblPlants" id="OB04G32910.1"/>
    </source>
</evidence>
<organism evidence="1">
    <name type="scientific">Oryza brachyantha</name>
    <name type="common">malo sina</name>
    <dbReference type="NCBI Taxonomy" id="4533"/>
    <lineage>
        <taxon>Eukaryota</taxon>
        <taxon>Viridiplantae</taxon>
        <taxon>Streptophyta</taxon>
        <taxon>Embryophyta</taxon>
        <taxon>Tracheophyta</taxon>
        <taxon>Spermatophyta</taxon>
        <taxon>Magnoliopsida</taxon>
        <taxon>Liliopsida</taxon>
        <taxon>Poales</taxon>
        <taxon>Poaceae</taxon>
        <taxon>BOP clade</taxon>
        <taxon>Oryzoideae</taxon>
        <taxon>Oryzeae</taxon>
        <taxon>Oryzinae</taxon>
        <taxon>Oryza</taxon>
    </lineage>
</organism>
<proteinExistence type="predicted"/>
<dbReference type="AlphaFoldDB" id="J3M1L6"/>
<name>J3M1L6_ORYBR</name>
<evidence type="ECO:0000313" key="2">
    <source>
        <dbReference type="Proteomes" id="UP000006038"/>
    </source>
</evidence>
<accession>J3M1L6</accession>
<dbReference type="EnsemblPlants" id="OB04G32910.1">
    <property type="protein sequence ID" value="OB04G32910.1"/>
    <property type="gene ID" value="OB04G32910"/>
</dbReference>
<dbReference type="Proteomes" id="UP000006038">
    <property type="component" value="Chromosome 4"/>
</dbReference>
<dbReference type="HOGENOM" id="CLU_2889416_0_0_1"/>
<protein>
    <submittedName>
        <fullName evidence="1">Uncharacterized protein</fullName>
    </submittedName>
</protein>
<reference evidence="1" key="2">
    <citation type="submission" date="2013-04" db="UniProtKB">
        <authorList>
            <consortium name="EnsemblPlants"/>
        </authorList>
    </citation>
    <scope>IDENTIFICATION</scope>
</reference>
<dbReference type="Gramene" id="OB04G32910.1">
    <property type="protein sequence ID" value="OB04G32910.1"/>
    <property type="gene ID" value="OB04G32910"/>
</dbReference>
<reference evidence="1" key="1">
    <citation type="journal article" date="2013" name="Nat. Commun.">
        <title>Whole-genome sequencing of Oryza brachyantha reveals mechanisms underlying Oryza genome evolution.</title>
        <authorList>
            <person name="Chen J."/>
            <person name="Huang Q."/>
            <person name="Gao D."/>
            <person name="Wang J."/>
            <person name="Lang Y."/>
            <person name="Liu T."/>
            <person name="Li B."/>
            <person name="Bai Z."/>
            <person name="Luis Goicoechea J."/>
            <person name="Liang C."/>
            <person name="Chen C."/>
            <person name="Zhang W."/>
            <person name="Sun S."/>
            <person name="Liao Y."/>
            <person name="Zhang X."/>
            <person name="Yang L."/>
            <person name="Song C."/>
            <person name="Wang M."/>
            <person name="Shi J."/>
            <person name="Liu G."/>
            <person name="Liu J."/>
            <person name="Zhou H."/>
            <person name="Zhou W."/>
            <person name="Yu Q."/>
            <person name="An N."/>
            <person name="Chen Y."/>
            <person name="Cai Q."/>
            <person name="Wang B."/>
            <person name="Liu B."/>
            <person name="Min J."/>
            <person name="Huang Y."/>
            <person name="Wu H."/>
            <person name="Li Z."/>
            <person name="Zhang Y."/>
            <person name="Yin Y."/>
            <person name="Song W."/>
            <person name="Jiang J."/>
            <person name="Jackson S.A."/>
            <person name="Wing R.A."/>
            <person name="Wang J."/>
            <person name="Chen M."/>
        </authorList>
    </citation>
    <scope>NUCLEOTIDE SEQUENCE [LARGE SCALE GENOMIC DNA]</scope>
    <source>
        <strain evidence="1">cv. IRGC 101232</strain>
    </source>
</reference>
<keyword evidence="2" id="KW-1185">Reference proteome</keyword>
<sequence length="63" mass="6979">MVKSTYICVAHLGSTAADKIWTSARKFSPEQSSTTSLQSGLKSWEVFKSSLIHVELLLKLKLP</sequence>